<feature type="compositionally biased region" description="Polar residues" evidence="5">
    <location>
        <begin position="200"/>
        <end position="214"/>
    </location>
</feature>
<organism evidence="6 7">
    <name type="scientific">Ambispora gerdemannii</name>
    <dbReference type="NCBI Taxonomy" id="144530"/>
    <lineage>
        <taxon>Eukaryota</taxon>
        <taxon>Fungi</taxon>
        <taxon>Fungi incertae sedis</taxon>
        <taxon>Mucoromycota</taxon>
        <taxon>Glomeromycotina</taxon>
        <taxon>Glomeromycetes</taxon>
        <taxon>Archaeosporales</taxon>
        <taxon>Ambisporaceae</taxon>
        <taxon>Ambispora</taxon>
    </lineage>
</organism>
<evidence type="ECO:0000313" key="7">
    <source>
        <dbReference type="Proteomes" id="UP000789831"/>
    </source>
</evidence>
<dbReference type="GO" id="GO:0000122">
    <property type="term" value="P:negative regulation of transcription by RNA polymerase II"/>
    <property type="evidence" value="ECO:0007669"/>
    <property type="project" value="TreeGrafter"/>
</dbReference>
<reference evidence="6" key="1">
    <citation type="submission" date="2021-06" db="EMBL/GenBank/DDBJ databases">
        <authorList>
            <person name="Kallberg Y."/>
            <person name="Tangrot J."/>
            <person name="Rosling A."/>
        </authorList>
    </citation>
    <scope>NUCLEOTIDE SEQUENCE</scope>
    <source>
        <strain evidence="6">MT106</strain>
    </source>
</reference>
<name>A0A9N8YN19_9GLOM</name>
<dbReference type="Proteomes" id="UP000789831">
    <property type="component" value="Unassembled WGS sequence"/>
</dbReference>
<dbReference type="SUPFAM" id="SSF46579">
    <property type="entry name" value="Prefoldin"/>
    <property type="match status" value="1"/>
</dbReference>
<keyword evidence="2" id="KW-0539">Nucleus</keyword>
<dbReference type="GO" id="GO:0003714">
    <property type="term" value="F:transcription corepressor activity"/>
    <property type="evidence" value="ECO:0007669"/>
    <property type="project" value="TreeGrafter"/>
</dbReference>
<feature type="region of interest" description="Disordered" evidence="5">
    <location>
        <begin position="306"/>
        <end position="347"/>
    </location>
</feature>
<feature type="region of interest" description="Disordered" evidence="5">
    <location>
        <begin position="174"/>
        <end position="240"/>
    </location>
</feature>
<protein>
    <submittedName>
        <fullName evidence="6">7608_t:CDS:1</fullName>
    </submittedName>
</protein>
<dbReference type="AlphaFoldDB" id="A0A9N8YN19"/>
<feature type="compositionally biased region" description="Polar residues" evidence="5">
    <location>
        <begin position="332"/>
        <end position="346"/>
    </location>
</feature>
<comment type="subcellular location">
    <subcellularLocation>
        <location evidence="1">Nucleus</location>
    </subcellularLocation>
</comment>
<dbReference type="InterPro" id="IPR052255">
    <property type="entry name" value="RNA_pol_II_subunit5-mediator"/>
</dbReference>
<dbReference type="PANTHER" id="PTHR15111">
    <property type="entry name" value="RNA POLYMERASE II SUBUNIT 5-MEDIATING PROTEIN NNX3"/>
    <property type="match status" value="1"/>
</dbReference>
<evidence type="ECO:0000313" key="6">
    <source>
        <dbReference type="EMBL" id="CAG8440395.1"/>
    </source>
</evidence>
<keyword evidence="7" id="KW-1185">Reference proteome</keyword>
<proteinExistence type="inferred from homology"/>
<comment type="similarity">
    <text evidence="3">Belongs to the RNA polymerase II subunit 5-mediating protein family.</text>
</comment>
<evidence type="ECO:0000256" key="2">
    <source>
        <dbReference type="ARBA" id="ARBA00023242"/>
    </source>
</evidence>
<keyword evidence="4" id="KW-0175">Coiled coil</keyword>
<dbReference type="InterPro" id="IPR004127">
    <property type="entry name" value="Prefoldin_subunit_alpha"/>
</dbReference>
<feature type="compositionally biased region" description="Low complexity" evidence="5">
    <location>
        <begin position="312"/>
        <end position="325"/>
    </location>
</feature>
<dbReference type="GO" id="GO:0003682">
    <property type="term" value="F:chromatin binding"/>
    <property type="evidence" value="ECO:0007669"/>
    <property type="project" value="TreeGrafter"/>
</dbReference>
<sequence length="367" mass="41624">MATSSSDPNIQFYQSKIEKAIQTTNEELDKWKKFETDHLQLKNTLVGLAEKREYSIMVMALLGDNWFTECSTKHAVEIVDRRCEYVNQNIQNLETQLNDLINRLNMASSVLETKTNVVSSNTDTFQLLIRQTPVKKSIDVSRYENEIVEQESAKQQAQETKKVRFADQTTLSNVAPISSGIKESSTNPTQPPQIHPVRSTFLSDNQTPQQQSVFRESLSQKKKQIPPSATTPTKTPFPGVRARDVIDNRRSRVRENNNNPVRSVVVEKEPTQEEINDSLEYAEDELLIKEVAINYYDSKRKFHNSLTTEDQSNLPSDSLLSSSSLRPEVTPASPQKSALSETNLQQPLPRKISRFKAALLQGKLADQ</sequence>
<evidence type="ECO:0000256" key="3">
    <source>
        <dbReference type="ARBA" id="ARBA00038295"/>
    </source>
</evidence>
<dbReference type="EMBL" id="CAJVPL010000063">
    <property type="protein sequence ID" value="CAG8440395.1"/>
    <property type="molecule type" value="Genomic_DNA"/>
</dbReference>
<dbReference type="GO" id="GO:0019212">
    <property type="term" value="F:phosphatase inhibitor activity"/>
    <property type="evidence" value="ECO:0007669"/>
    <property type="project" value="TreeGrafter"/>
</dbReference>
<dbReference type="CDD" id="cd23159">
    <property type="entry name" value="Prefoldin_URI1"/>
    <property type="match status" value="1"/>
</dbReference>
<gene>
    <name evidence="6" type="ORF">AGERDE_LOCUS1017</name>
</gene>
<dbReference type="PANTHER" id="PTHR15111:SF0">
    <property type="entry name" value="UNCONVENTIONAL PREFOLDIN RPB5 INTERACTOR 1"/>
    <property type="match status" value="1"/>
</dbReference>
<feature type="coiled-coil region" evidence="4">
    <location>
        <begin position="83"/>
        <end position="110"/>
    </location>
</feature>
<dbReference type="OrthoDB" id="21413at2759"/>
<evidence type="ECO:0000256" key="5">
    <source>
        <dbReference type="SAM" id="MobiDB-lite"/>
    </source>
</evidence>
<dbReference type="Pfam" id="PF02996">
    <property type="entry name" value="Prefoldin"/>
    <property type="match status" value="1"/>
</dbReference>
<dbReference type="GO" id="GO:0005634">
    <property type="term" value="C:nucleus"/>
    <property type="evidence" value="ECO:0007669"/>
    <property type="project" value="UniProtKB-SubCell"/>
</dbReference>
<accession>A0A9N8YN19</accession>
<feature type="compositionally biased region" description="Polar residues" evidence="5">
    <location>
        <begin position="174"/>
        <end position="188"/>
    </location>
</feature>
<dbReference type="InterPro" id="IPR009053">
    <property type="entry name" value="Prefoldin"/>
</dbReference>
<evidence type="ECO:0000256" key="4">
    <source>
        <dbReference type="SAM" id="Coils"/>
    </source>
</evidence>
<comment type="caution">
    <text evidence="6">The sequence shown here is derived from an EMBL/GenBank/DDBJ whole genome shotgun (WGS) entry which is preliminary data.</text>
</comment>
<evidence type="ECO:0000256" key="1">
    <source>
        <dbReference type="ARBA" id="ARBA00004123"/>
    </source>
</evidence>
<dbReference type="Gene3D" id="1.10.287.370">
    <property type="match status" value="1"/>
</dbReference>